<keyword evidence="1" id="KW-1133">Transmembrane helix</keyword>
<reference evidence="2" key="1">
    <citation type="submission" date="2019-09" db="EMBL/GenBank/DDBJ databases">
        <title>Draft genome information of white flower Hibiscus syriacus.</title>
        <authorList>
            <person name="Kim Y.-M."/>
        </authorList>
    </citation>
    <scope>NUCLEOTIDE SEQUENCE [LARGE SCALE GENOMIC DNA]</scope>
    <source>
        <strain evidence="2">YM2019G1</strain>
    </source>
</reference>
<dbReference type="Proteomes" id="UP000436088">
    <property type="component" value="Unassembled WGS sequence"/>
</dbReference>
<feature type="transmembrane region" description="Helical" evidence="1">
    <location>
        <begin position="231"/>
        <end position="251"/>
    </location>
</feature>
<evidence type="ECO:0000313" key="3">
    <source>
        <dbReference type="Proteomes" id="UP000436088"/>
    </source>
</evidence>
<comment type="caution">
    <text evidence="2">The sequence shown here is derived from an EMBL/GenBank/DDBJ whole genome shotgun (WGS) entry which is preliminary data.</text>
</comment>
<name>A0A6A3CUX3_HIBSY</name>
<evidence type="ECO:0000256" key="1">
    <source>
        <dbReference type="SAM" id="Phobius"/>
    </source>
</evidence>
<gene>
    <name evidence="2" type="ORF">F3Y22_tig00002237pilonHSYRG01676</name>
</gene>
<protein>
    <submittedName>
        <fullName evidence="2">Uncharacterized protein</fullName>
    </submittedName>
</protein>
<dbReference type="EMBL" id="VEPZ02000167">
    <property type="protein sequence ID" value="KAE8732317.1"/>
    <property type="molecule type" value="Genomic_DNA"/>
</dbReference>
<sequence>MAAGATGQLCEARVVVGLWPVGGLDRVESNVASPIIDGISKLEDRVLVNASNVVFPEIEPHCMMGLKSGFLLKYVKDDLVDSGGRSEGLVLGSVNSLELGDVSKSKISGKECVGGAVEDVSCVPELSIRNKKKMQKFGSMLNIQDSVLSKAERSRRDRALKSFKLKKSDLESSELSGRSISDSDIKKKWGAAFPEAKETLSVAKMLGITFVGPERKVLEELVSLELWEFSWFVHVFAFLASEAFLVGFGFLRVPHSALWGYLNLAIFVRGVVFLVYIALEAGSGVLVLIGGVIGRCGGVVRRHGGLGVRCKWDPTFVPLRQALINPWRRLVGRKWAKWDKCAQLWRVIEAVMKALGQHYIDFISFSRSEY</sequence>
<evidence type="ECO:0000313" key="2">
    <source>
        <dbReference type="EMBL" id="KAE8732317.1"/>
    </source>
</evidence>
<organism evidence="2 3">
    <name type="scientific">Hibiscus syriacus</name>
    <name type="common">Rose of Sharon</name>
    <dbReference type="NCBI Taxonomy" id="106335"/>
    <lineage>
        <taxon>Eukaryota</taxon>
        <taxon>Viridiplantae</taxon>
        <taxon>Streptophyta</taxon>
        <taxon>Embryophyta</taxon>
        <taxon>Tracheophyta</taxon>
        <taxon>Spermatophyta</taxon>
        <taxon>Magnoliopsida</taxon>
        <taxon>eudicotyledons</taxon>
        <taxon>Gunneridae</taxon>
        <taxon>Pentapetalae</taxon>
        <taxon>rosids</taxon>
        <taxon>malvids</taxon>
        <taxon>Malvales</taxon>
        <taxon>Malvaceae</taxon>
        <taxon>Malvoideae</taxon>
        <taxon>Hibiscus</taxon>
    </lineage>
</organism>
<keyword evidence="1" id="KW-0812">Transmembrane</keyword>
<keyword evidence="3" id="KW-1185">Reference proteome</keyword>
<dbReference type="AlphaFoldDB" id="A0A6A3CUX3"/>
<accession>A0A6A3CUX3</accession>
<keyword evidence="1" id="KW-0472">Membrane</keyword>
<proteinExistence type="predicted"/>